<keyword evidence="5" id="KW-1133">Transmembrane helix</keyword>
<evidence type="ECO:0000256" key="5">
    <source>
        <dbReference type="SAM" id="Phobius"/>
    </source>
</evidence>
<feature type="transmembrane region" description="Helical" evidence="5">
    <location>
        <begin position="354"/>
        <end position="374"/>
    </location>
</feature>
<gene>
    <name evidence="7" type="ORF">Cfor_02430</name>
</gene>
<evidence type="ECO:0000256" key="4">
    <source>
        <dbReference type="SAM" id="MobiDB-lite"/>
    </source>
</evidence>
<dbReference type="InterPro" id="IPR042494">
    <property type="entry name" value="RNF103"/>
</dbReference>
<dbReference type="AlphaFoldDB" id="A0A6L2PTC7"/>
<evidence type="ECO:0000256" key="1">
    <source>
        <dbReference type="ARBA" id="ARBA00022771"/>
    </source>
</evidence>
<protein>
    <recommendedName>
        <fullName evidence="6">RING-type domain-containing protein</fullName>
    </recommendedName>
</protein>
<proteinExistence type="predicted"/>
<keyword evidence="1 3" id="KW-0479">Metal-binding</keyword>
<evidence type="ECO:0000259" key="6">
    <source>
        <dbReference type="PROSITE" id="PS50089"/>
    </source>
</evidence>
<dbReference type="Gene3D" id="1.10.720.30">
    <property type="entry name" value="SAP domain"/>
    <property type="match status" value="1"/>
</dbReference>
<dbReference type="OrthoDB" id="21204at2759"/>
<comment type="caution">
    <text evidence="7">The sequence shown here is derived from an EMBL/GenBank/DDBJ whole genome shotgun (WGS) entry which is preliminary data.</text>
</comment>
<organism evidence="7 8">
    <name type="scientific">Coptotermes formosanus</name>
    <name type="common">Formosan subterranean termite</name>
    <dbReference type="NCBI Taxonomy" id="36987"/>
    <lineage>
        <taxon>Eukaryota</taxon>
        <taxon>Metazoa</taxon>
        <taxon>Ecdysozoa</taxon>
        <taxon>Arthropoda</taxon>
        <taxon>Hexapoda</taxon>
        <taxon>Insecta</taxon>
        <taxon>Pterygota</taxon>
        <taxon>Neoptera</taxon>
        <taxon>Polyneoptera</taxon>
        <taxon>Dictyoptera</taxon>
        <taxon>Blattodea</taxon>
        <taxon>Blattoidea</taxon>
        <taxon>Termitoidae</taxon>
        <taxon>Rhinotermitidae</taxon>
        <taxon>Coptotermes</taxon>
    </lineage>
</organism>
<dbReference type="PROSITE" id="PS50089">
    <property type="entry name" value="ZF_RING_2"/>
    <property type="match status" value="1"/>
</dbReference>
<dbReference type="GO" id="GO:0036503">
    <property type="term" value="P:ERAD pathway"/>
    <property type="evidence" value="ECO:0007669"/>
    <property type="project" value="TreeGrafter"/>
</dbReference>
<evidence type="ECO:0000256" key="2">
    <source>
        <dbReference type="ARBA" id="ARBA00022833"/>
    </source>
</evidence>
<dbReference type="GO" id="GO:0016567">
    <property type="term" value="P:protein ubiquitination"/>
    <property type="evidence" value="ECO:0007669"/>
    <property type="project" value="InterPro"/>
</dbReference>
<feature type="domain" description="RING-type" evidence="6">
    <location>
        <begin position="717"/>
        <end position="760"/>
    </location>
</feature>
<dbReference type="PANTHER" id="PTHR15302:SF0">
    <property type="entry name" value="E3 UBIQUITIN-PROTEIN LIGASE RNF103"/>
    <property type="match status" value="1"/>
</dbReference>
<sequence length="775" mass="89427">MRSVWVQATLLAVYLVLVFIFCRILDLVLWYQRGISSTQLVDPLRLSVRQLKQLLENRGVSYAGYVEKKDLVQLVEASADVVQSEVEELGHVHNGSEADRYNKEYFLTPPPTRFKGGPHFYEEVEDTKDSVWLVQVVPHTEPLLDKYSWHSVCSQVAPFAIRTGVLACTFDRRLCSSKGWHYPLLLLALPKGTRAKDRVVLKTCTSTQPQTILEWVQDHLSIRVKSIHDAAELNQHWLQDVSARNHTTSVSNSLSGNSKNVKVLLLTHLIKPPLFLAALSIKFTGRIKFGMFSINKEDSDAVRKKLKMLDLRIPSYIIITPERTVVYGRRPMEHFNFGSMNLYLRTVHPEMNDVFLCSLLLVNMLVILQTFQVSLRLWWKHVARCLWTAVSYNFWLFLVWLLILATCRFSFVRFLAEKGLVVARYLSLTEIGSLLRADLQVLTEHPYLLSYTFIVYGFLAMWLVRWHYHDAAVTERDADHPWWEVLPMDSYWINYLFRPMVTRTQPVPASELELEEGIEMLIERLAVPNLWLQPDTSKEYVKNLPVWKFRGWDPLVSTHDRNFINKMEDSPEVVEKMMDGEDPDEMSSHGFPVHCRGCASERVKYRHELGPSNRKKNGNNCTHLHQRNVDQTHHSCCACRIESGEVHSAFDRCRMCDGRNVHLHHSQSVQMRMPSSLCVDRQTVSDMGNMKDSLSCSEESSDEASCPPAGTRPTTRCVICLESYKCGDLLCGLPCGHNYHTRCIMVWLRKDTHDDCPVCRWPAYKSKHSLSHPHR</sequence>
<evidence type="ECO:0000313" key="8">
    <source>
        <dbReference type="Proteomes" id="UP000502823"/>
    </source>
</evidence>
<keyword evidence="2" id="KW-0862">Zinc</keyword>
<dbReference type="GO" id="GO:0008270">
    <property type="term" value="F:zinc ion binding"/>
    <property type="evidence" value="ECO:0007669"/>
    <property type="project" value="UniProtKB-KW"/>
</dbReference>
<dbReference type="SMART" id="SM00184">
    <property type="entry name" value="RING"/>
    <property type="match status" value="1"/>
</dbReference>
<keyword evidence="5" id="KW-0812">Transmembrane</keyword>
<evidence type="ECO:0000313" key="7">
    <source>
        <dbReference type="EMBL" id="GFG33685.1"/>
    </source>
</evidence>
<evidence type="ECO:0000256" key="3">
    <source>
        <dbReference type="PROSITE-ProRule" id="PRU00175"/>
    </source>
</evidence>
<dbReference type="InParanoid" id="A0A6L2PTC7"/>
<dbReference type="InterPro" id="IPR036361">
    <property type="entry name" value="SAP_dom_sf"/>
</dbReference>
<dbReference type="InterPro" id="IPR013083">
    <property type="entry name" value="Znf_RING/FYVE/PHD"/>
</dbReference>
<feature type="transmembrane region" description="Helical" evidence="5">
    <location>
        <begin position="394"/>
        <end position="416"/>
    </location>
</feature>
<reference evidence="8" key="1">
    <citation type="submission" date="2020-01" db="EMBL/GenBank/DDBJ databases">
        <title>Draft genome sequence of the Termite Coptotermes fromosanus.</title>
        <authorList>
            <person name="Itakura S."/>
            <person name="Yosikawa Y."/>
            <person name="Umezawa K."/>
        </authorList>
    </citation>
    <scope>NUCLEOTIDE SEQUENCE [LARGE SCALE GENOMIC DNA]</scope>
</reference>
<dbReference type="Pfam" id="PF13639">
    <property type="entry name" value="zf-RING_2"/>
    <property type="match status" value="1"/>
</dbReference>
<dbReference type="Proteomes" id="UP000502823">
    <property type="component" value="Unassembled WGS sequence"/>
</dbReference>
<dbReference type="CDD" id="cd16473">
    <property type="entry name" value="RING-H2_RNF103"/>
    <property type="match status" value="1"/>
</dbReference>
<feature type="transmembrane region" description="Helical" evidence="5">
    <location>
        <begin position="12"/>
        <end position="31"/>
    </location>
</feature>
<accession>A0A6L2PTC7</accession>
<feature type="region of interest" description="Disordered" evidence="4">
    <location>
        <begin position="690"/>
        <end position="711"/>
    </location>
</feature>
<keyword evidence="8" id="KW-1185">Reference proteome</keyword>
<name>A0A6L2PTC7_COPFO</name>
<keyword evidence="5" id="KW-0472">Membrane</keyword>
<dbReference type="PANTHER" id="PTHR15302">
    <property type="entry name" value="E3 UBIQUITIN-PROTEIN LIGASE RNF103"/>
    <property type="match status" value="1"/>
</dbReference>
<feature type="non-terminal residue" evidence="7">
    <location>
        <position position="775"/>
    </location>
</feature>
<dbReference type="GO" id="GO:0004842">
    <property type="term" value="F:ubiquitin-protein transferase activity"/>
    <property type="evidence" value="ECO:0007669"/>
    <property type="project" value="InterPro"/>
</dbReference>
<dbReference type="InterPro" id="IPR001841">
    <property type="entry name" value="Znf_RING"/>
</dbReference>
<keyword evidence="1 3" id="KW-0863">Zinc-finger</keyword>
<dbReference type="SUPFAM" id="SSF57850">
    <property type="entry name" value="RING/U-box"/>
    <property type="match status" value="1"/>
</dbReference>
<feature type="compositionally biased region" description="Low complexity" evidence="4">
    <location>
        <begin position="692"/>
        <end position="709"/>
    </location>
</feature>
<feature type="transmembrane region" description="Helical" evidence="5">
    <location>
        <begin position="448"/>
        <end position="468"/>
    </location>
</feature>
<dbReference type="Gene3D" id="3.30.40.10">
    <property type="entry name" value="Zinc/RING finger domain, C3HC4 (zinc finger)"/>
    <property type="match status" value="1"/>
</dbReference>
<dbReference type="EMBL" id="BLKM01000450">
    <property type="protein sequence ID" value="GFG33685.1"/>
    <property type="molecule type" value="Genomic_DNA"/>
</dbReference>
<dbReference type="GO" id="GO:0005783">
    <property type="term" value="C:endoplasmic reticulum"/>
    <property type="evidence" value="ECO:0007669"/>
    <property type="project" value="TreeGrafter"/>
</dbReference>